<evidence type="ECO:0000313" key="2">
    <source>
        <dbReference type="Proteomes" id="UP000053593"/>
    </source>
</evidence>
<organism evidence="1 2">
    <name type="scientific">Collybiopsis luxurians FD-317 M1</name>
    <dbReference type="NCBI Taxonomy" id="944289"/>
    <lineage>
        <taxon>Eukaryota</taxon>
        <taxon>Fungi</taxon>
        <taxon>Dikarya</taxon>
        <taxon>Basidiomycota</taxon>
        <taxon>Agaricomycotina</taxon>
        <taxon>Agaricomycetes</taxon>
        <taxon>Agaricomycetidae</taxon>
        <taxon>Agaricales</taxon>
        <taxon>Marasmiineae</taxon>
        <taxon>Omphalotaceae</taxon>
        <taxon>Collybiopsis</taxon>
        <taxon>Collybiopsis luxurians</taxon>
    </lineage>
</organism>
<accession>A0A0D0BZP5</accession>
<dbReference type="AlphaFoldDB" id="A0A0D0BZP5"/>
<dbReference type="EMBL" id="KN834882">
    <property type="protein sequence ID" value="KIK50842.1"/>
    <property type="molecule type" value="Genomic_DNA"/>
</dbReference>
<keyword evidence="2" id="KW-1185">Reference proteome</keyword>
<gene>
    <name evidence="1" type="ORF">GYMLUDRAFT_418175</name>
</gene>
<sequence>MSCAGTRTTSIYGCSSNIRPGFLHPIPFQTGCTNGLTTIIIEGEEDGAGDGGNRYLIPLHLKISVYSVCL</sequence>
<protein>
    <submittedName>
        <fullName evidence="1">Unplaced genomic scaffold GYMLUscaffold_134, whole genome shotgun sequence</fullName>
    </submittedName>
</protein>
<reference evidence="1 2" key="1">
    <citation type="submission" date="2014-04" db="EMBL/GenBank/DDBJ databases">
        <title>Evolutionary Origins and Diversification of the Mycorrhizal Mutualists.</title>
        <authorList>
            <consortium name="DOE Joint Genome Institute"/>
            <consortium name="Mycorrhizal Genomics Consortium"/>
            <person name="Kohler A."/>
            <person name="Kuo A."/>
            <person name="Nagy L.G."/>
            <person name="Floudas D."/>
            <person name="Copeland A."/>
            <person name="Barry K.W."/>
            <person name="Cichocki N."/>
            <person name="Veneault-Fourrey C."/>
            <person name="LaButti K."/>
            <person name="Lindquist E.A."/>
            <person name="Lipzen A."/>
            <person name="Lundell T."/>
            <person name="Morin E."/>
            <person name="Murat C."/>
            <person name="Riley R."/>
            <person name="Ohm R."/>
            <person name="Sun H."/>
            <person name="Tunlid A."/>
            <person name="Henrissat B."/>
            <person name="Grigoriev I.V."/>
            <person name="Hibbett D.S."/>
            <person name="Martin F."/>
        </authorList>
    </citation>
    <scope>NUCLEOTIDE SEQUENCE [LARGE SCALE GENOMIC DNA]</scope>
    <source>
        <strain evidence="1 2">FD-317 M1</strain>
    </source>
</reference>
<evidence type="ECO:0000313" key="1">
    <source>
        <dbReference type="EMBL" id="KIK50842.1"/>
    </source>
</evidence>
<dbReference type="Proteomes" id="UP000053593">
    <property type="component" value="Unassembled WGS sequence"/>
</dbReference>
<dbReference type="HOGENOM" id="CLU_2758024_0_0_1"/>
<name>A0A0D0BZP5_9AGAR</name>
<proteinExistence type="predicted"/>